<dbReference type="Pfam" id="PF00128">
    <property type="entry name" value="Alpha-amylase"/>
    <property type="match status" value="1"/>
</dbReference>
<dbReference type="RefSeq" id="WP_158040636.1">
    <property type="nucleotide sequence ID" value="NZ_JACCFV010000001.1"/>
</dbReference>
<dbReference type="PANTHER" id="PTHR10357">
    <property type="entry name" value="ALPHA-AMYLASE FAMILY MEMBER"/>
    <property type="match status" value="1"/>
</dbReference>
<reference evidence="2 3" key="1">
    <citation type="submission" date="2019-09" db="EMBL/GenBank/DDBJ databases">
        <title>Phylogeny of genus Pseudoclavibacter and closely related genus.</title>
        <authorList>
            <person name="Li Y."/>
        </authorList>
    </citation>
    <scope>NUCLEOTIDE SEQUENCE [LARGE SCALE GENOMIC DNA]</scope>
    <source>
        <strain evidence="2 3">DSM 23821</strain>
    </source>
</reference>
<dbReference type="CDD" id="cd11336">
    <property type="entry name" value="AmyAc_MTSase"/>
    <property type="match status" value="1"/>
</dbReference>
<dbReference type="Gene3D" id="3.20.20.80">
    <property type="entry name" value="Glycosidases"/>
    <property type="match status" value="1"/>
</dbReference>
<dbReference type="GO" id="GO:0030980">
    <property type="term" value="P:alpha-glucan catabolic process"/>
    <property type="evidence" value="ECO:0007669"/>
    <property type="project" value="TreeGrafter"/>
</dbReference>
<evidence type="ECO:0000313" key="2">
    <source>
        <dbReference type="EMBL" id="KAB1656884.1"/>
    </source>
</evidence>
<dbReference type="InterPro" id="IPR006047">
    <property type="entry name" value="GH13_cat_dom"/>
</dbReference>
<evidence type="ECO:0000313" key="3">
    <source>
        <dbReference type="Proteomes" id="UP000467240"/>
    </source>
</evidence>
<feature type="domain" description="Glycosyl hydrolase family 13 catalytic" evidence="1">
    <location>
        <begin position="11"/>
        <end position="675"/>
    </location>
</feature>
<dbReference type="OrthoDB" id="9761577at2"/>
<protein>
    <submittedName>
        <fullName evidence="2">Malto-oligosyltrehalose synthase</fullName>
    </submittedName>
</protein>
<dbReference type="PANTHER" id="PTHR10357:SF216">
    <property type="entry name" value="MALTOOLIGOSYL TREHALOSE SYNTHASE-RELATED"/>
    <property type="match status" value="1"/>
</dbReference>
<gene>
    <name evidence="2" type="primary">treY</name>
    <name evidence="2" type="ORF">F8O01_09580</name>
</gene>
<dbReference type="NCBIfam" id="TIGR02401">
    <property type="entry name" value="trehalose_TreY"/>
    <property type="match status" value="1"/>
</dbReference>
<dbReference type="EMBL" id="WBJZ01000010">
    <property type="protein sequence ID" value="KAB1656884.1"/>
    <property type="molecule type" value="Genomic_DNA"/>
</dbReference>
<dbReference type="SMART" id="SM00642">
    <property type="entry name" value="Aamy"/>
    <property type="match status" value="1"/>
</dbReference>
<dbReference type="InterPro" id="IPR017853">
    <property type="entry name" value="GH"/>
</dbReference>
<evidence type="ECO:0000259" key="1">
    <source>
        <dbReference type="SMART" id="SM00642"/>
    </source>
</evidence>
<comment type="caution">
    <text evidence="2">The sequence shown here is derived from an EMBL/GenBank/DDBJ whole genome shotgun (WGS) entry which is preliminary data.</text>
</comment>
<dbReference type="Gene3D" id="1.10.10.470">
    <property type="entry name" value="Maltooligosyl trehalose synthase, domain 4"/>
    <property type="match status" value="1"/>
</dbReference>
<dbReference type="GO" id="GO:0005992">
    <property type="term" value="P:trehalose biosynthetic process"/>
    <property type="evidence" value="ECO:0007669"/>
    <property type="project" value="TreeGrafter"/>
</dbReference>
<keyword evidence="3" id="KW-1185">Reference proteome</keyword>
<name>A0A7J5BRN8_9MICO</name>
<dbReference type="Gene3D" id="1.10.150.200">
    <property type="entry name" value="Maltooligosyl trehalose synthase, domain 3"/>
    <property type="match status" value="1"/>
</dbReference>
<accession>A0A7J5BRN8</accession>
<proteinExistence type="predicted"/>
<dbReference type="GO" id="GO:0047470">
    <property type="term" value="F:(1,4)-alpha-D-glucan 1-alpha-D-glucosylmutase activity"/>
    <property type="evidence" value="ECO:0007669"/>
    <property type="project" value="TreeGrafter"/>
</dbReference>
<dbReference type="Proteomes" id="UP000467240">
    <property type="component" value="Unassembled WGS sequence"/>
</dbReference>
<dbReference type="AlphaFoldDB" id="A0A7J5BRN8"/>
<dbReference type="Gene3D" id="3.30.1590.10">
    <property type="entry name" value="Maltooligosyl trehalose synthase, domain 2"/>
    <property type="match status" value="1"/>
</dbReference>
<dbReference type="SUPFAM" id="SSF51445">
    <property type="entry name" value="(Trans)glycosidases"/>
    <property type="match status" value="1"/>
</dbReference>
<dbReference type="InterPro" id="IPR012767">
    <property type="entry name" value="Trehalose_TreY"/>
</dbReference>
<organism evidence="2 3">
    <name type="scientific">Pseudoclavibacter chungangensis</name>
    <dbReference type="NCBI Taxonomy" id="587635"/>
    <lineage>
        <taxon>Bacteria</taxon>
        <taxon>Bacillati</taxon>
        <taxon>Actinomycetota</taxon>
        <taxon>Actinomycetes</taxon>
        <taxon>Micrococcales</taxon>
        <taxon>Microbacteriaceae</taxon>
        <taxon>Pseudoclavibacter</taxon>
    </lineage>
</organism>
<sequence length="789" mass="87336">MGHPASTYRLQITPTFDLDAAREVLPYLRALGVDWVYLSPLLQSGEGSDHGYDVVDPTRVDAARGGPEALERFSSDAHELGLHVLVDIVPNHQGVQVPRENAWWWDVLRLGQDSPFEPVFDIDWEAADDRIVLPVVGDDDMPTGPGAPIGHVRVFPEEGELRYYDLALPLAPGSADDVIDAERDEDGAVTGHDAMRVHDRQHYRLIHWRQGDFRINYRRFFTVTGLAGVRVEDEHVFDLTHAEILRWVREGLVDGLRIDHPDGLRDPRGYLDRLAEKSGGVYTVVEKILEPEELLPSDWATAGTTGYDALAEIDRLFTDPDGRPHLDEIAAKRSNDDLDDWRSLIHYTKRQVTDGPLHSEVFRITRELVAAGVDHPNIVDAVSEVLSYFPVYRSYLPEGESHLELAARQARTNRPDLAEAIDHVFPALATPGHPAAERLQMTSGMVMAKAVEDRAFYRYTRLTSLNEVGGDPSRFSLRLSRFHELQQRRQAERPAGMTTLSTHDTKRGEDVRARIHALSEETELWAESLRELDEVAPISHGPLANLVWQAVVGAWPASRERLAEFAVKAAREAGDRTSWTMPNAGFEKELRRAVDAVFDEPVAASVVSNVVDALRDAGRSNALAAKLVQLTLPGVPDVYQGTELWTSSLVDPDNRRPVDFSSRIAALEAILQGARPPVDDTGAAKLLVTAAALLLRRGRPELFTSYEPVQASGSARSNVIAFDRGGAITVATRLPIGLERGGGWGDTMLHLPSGEWIDQITARQYRGGWPVAVGALLAEYPVALLARPS</sequence>
<dbReference type="InterPro" id="IPR013797">
    <property type="entry name" value="Maltooligo_trehalose_synth_4"/>
</dbReference>